<evidence type="ECO:0000256" key="1">
    <source>
        <dbReference type="SAM" id="Phobius"/>
    </source>
</evidence>
<keyword evidence="1" id="KW-0812">Transmembrane</keyword>
<gene>
    <name evidence="2" type="ORF">BHY_1110</name>
</gene>
<protein>
    <submittedName>
        <fullName evidence="2">Uncharacterized protein</fullName>
    </submittedName>
</protein>
<evidence type="ECO:0000313" key="2">
    <source>
        <dbReference type="EMBL" id="AHH04061.1"/>
    </source>
</evidence>
<feature type="transmembrane region" description="Helical" evidence="1">
    <location>
        <begin position="12"/>
        <end position="31"/>
    </location>
</feature>
<name>W5SG03_9SPIR</name>
<organism evidence="2">
    <name type="scientific">Borrelia nietonii YOR</name>
    <dbReference type="NCBI Taxonomy" id="1293576"/>
    <lineage>
        <taxon>Bacteria</taxon>
        <taxon>Pseudomonadati</taxon>
        <taxon>Spirochaetota</taxon>
        <taxon>Spirochaetia</taxon>
        <taxon>Spirochaetales</taxon>
        <taxon>Borreliaceae</taxon>
        <taxon>Borrelia</taxon>
        <taxon>Borrelia nietonii</taxon>
    </lineage>
</organism>
<accession>W5SG03</accession>
<keyword evidence="1" id="KW-1133">Transmembrane helix</keyword>
<geneLocation type="plasmid" evidence="2">
    <name>unnamed</name>
</geneLocation>
<keyword evidence="2" id="KW-0614">Plasmid</keyword>
<dbReference type="HOGENOM" id="CLU_902145_0_0_12"/>
<sequence>MCCLLYEGRSLMVRVIIVVLAVVLFIPLFVYSQDYFPSLEGMWESKNPYLQNVKEEKADVFKDEFDDITLNNITLSKVNDDIFSNQKNKVPKGIIEQFKLPSVTFDKAKLASPFNNLDINLSFIRANLSYDVKDGQIESGSQRNQVVEKVLDAKLRSISLLVTKPVKKILGTDYFPEILHEMKKRGFKPRHLLMVLLGFRTEAGEEINVEMNFDHLSIVEQALEQKDKVIDISDKTAYAVKLNFPVKSENHDRLLLPGEVKYDSSTSKIIFRSEGELNFSQNASIMMQKLEIVKISLGYVDMLRNLMTVNQLRDFLDENTDAIL</sequence>
<dbReference type="AlphaFoldDB" id="W5SG03"/>
<proteinExistence type="predicted"/>
<keyword evidence="1" id="KW-0472">Membrane</keyword>
<reference evidence="2" key="1">
    <citation type="submission" date="2013-02" db="EMBL/GenBank/DDBJ databases">
        <title>Comparative genomics of Borrelia species.</title>
        <authorList>
            <person name="Schwan T.G."/>
            <person name="Raffel S.J."/>
            <person name="Porcella S.F."/>
        </authorList>
    </citation>
    <scope>NUCLEOTIDE SEQUENCE</scope>
    <source>
        <strain evidence="2">YOR</strain>
        <plasmid evidence="2">unnamed</plasmid>
    </source>
</reference>
<dbReference type="EMBL" id="CP004154">
    <property type="protein sequence ID" value="AHH04061.1"/>
    <property type="molecule type" value="Genomic_DNA"/>
</dbReference>